<accession>A0A2I2G0K4</accession>
<dbReference type="RefSeq" id="XP_024701711.1">
    <property type="nucleotide sequence ID" value="XM_024849543.1"/>
</dbReference>
<dbReference type="InterPro" id="IPR021109">
    <property type="entry name" value="Peptidase_aspartic_dom_sf"/>
</dbReference>
<comment type="caution">
    <text evidence="2">The sequence shown here is derived from an EMBL/GenBank/DDBJ whole genome shotgun (WGS) entry which is preliminary data.</text>
</comment>
<organism evidence="2 3">
    <name type="scientific">Aspergillus steynii IBT 23096</name>
    <dbReference type="NCBI Taxonomy" id="1392250"/>
    <lineage>
        <taxon>Eukaryota</taxon>
        <taxon>Fungi</taxon>
        <taxon>Dikarya</taxon>
        <taxon>Ascomycota</taxon>
        <taxon>Pezizomycotina</taxon>
        <taxon>Eurotiomycetes</taxon>
        <taxon>Eurotiomycetidae</taxon>
        <taxon>Eurotiales</taxon>
        <taxon>Aspergillaceae</taxon>
        <taxon>Aspergillus</taxon>
        <taxon>Aspergillus subgen. Circumdati</taxon>
    </lineage>
</organism>
<dbReference type="Gene3D" id="2.40.70.10">
    <property type="entry name" value="Acid Proteases"/>
    <property type="match status" value="1"/>
</dbReference>
<reference evidence="2 3" key="1">
    <citation type="submission" date="2016-12" db="EMBL/GenBank/DDBJ databases">
        <title>The genomes of Aspergillus section Nigri reveals drivers in fungal speciation.</title>
        <authorList>
            <consortium name="DOE Joint Genome Institute"/>
            <person name="Vesth T.C."/>
            <person name="Nybo J."/>
            <person name="Theobald S."/>
            <person name="Brandl J."/>
            <person name="Frisvad J.C."/>
            <person name="Nielsen K.F."/>
            <person name="Lyhne E.K."/>
            <person name="Kogle M.E."/>
            <person name="Kuo A."/>
            <person name="Riley R."/>
            <person name="Clum A."/>
            <person name="Nolan M."/>
            <person name="Lipzen A."/>
            <person name="Salamov A."/>
            <person name="Henrissat B."/>
            <person name="Wiebenga A."/>
            <person name="De Vries R.P."/>
            <person name="Grigoriev I.V."/>
            <person name="Mortensen U.H."/>
            <person name="Andersen M.R."/>
            <person name="Baker S.E."/>
        </authorList>
    </citation>
    <scope>NUCLEOTIDE SEQUENCE [LARGE SCALE GENOMIC DNA]</scope>
    <source>
        <strain evidence="2 3">IBT 23096</strain>
    </source>
</reference>
<feature type="region of interest" description="Disordered" evidence="1">
    <location>
        <begin position="1"/>
        <end position="34"/>
    </location>
</feature>
<name>A0A2I2G0K4_9EURO</name>
<evidence type="ECO:0000256" key="1">
    <source>
        <dbReference type="SAM" id="MobiDB-lite"/>
    </source>
</evidence>
<evidence type="ECO:0000313" key="2">
    <source>
        <dbReference type="EMBL" id="PLB46409.1"/>
    </source>
</evidence>
<keyword evidence="3" id="KW-1185">Reference proteome</keyword>
<feature type="compositionally biased region" description="Polar residues" evidence="1">
    <location>
        <begin position="158"/>
        <end position="177"/>
    </location>
</feature>
<dbReference type="GeneID" id="36557242"/>
<dbReference type="VEuPathDB" id="FungiDB:P170DRAFT_438211"/>
<feature type="region of interest" description="Disordered" evidence="1">
    <location>
        <begin position="153"/>
        <end position="179"/>
    </location>
</feature>
<dbReference type="Proteomes" id="UP000234275">
    <property type="component" value="Unassembled WGS sequence"/>
</dbReference>
<sequence length="304" mass="34124">MTQDWEKVLREDIWDDAAPQAPQPTSSKWRSGTFDRARRFFQKTENGIFQPRRSNDDGDLMTFESVPRDNPSDMNIAERSDSACTISGSWFVVSRSIHDTVYELPDSGGTSTPRSPSCFSRIIGAFKGSSKTTPDVGFARSEGNDSREEYYADGLSAKPNTDPTTESSISSQGSCDSNPEEYTREAFVVDDPNTKKFFIIAFDTQAYTNLIRTDICERMGLHTEPHHEVINPLQSMSGQKGPIVVNSIARNVPWHFACGDKTYTTDFLVVDMEAFDAIIGIRSINKHKFLKLGNIPKRNSTFRM</sequence>
<protein>
    <submittedName>
        <fullName evidence="2">Uncharacterized protein</fullName>
    </submittedName>
</protein>
<dbReference type="AlphaFoldDB" id="A0A2I2G0K4"/>
<dbReference type="EMBL" id="MSFO01000006">
    <property type="protein sequence ID" value="PLB46409.1"/>
    <property type="molecule type" value="Genomic_DNA"/>
</dbReference>
<feature type="compositionally biased region" description="Basic and acidic residues" evidence="1">
    <location>
        <begin position="1"/>
        <end position="12"/>
    </location>
</feature>
<proteinExistence type="predicted"/>
<dbReference type="OrthoDB" id="4493271at2759"/>
<evidence type="ECO:0000313" key="3">
    <source>
        <dbReference type="Proteomes" id="UP000234275"/>
    </source>
</evidence>
<gene>
    <name evidence="2" type="ORF">P170DRAFT_438211</name>
</gene>
<dbReference type="CDD" id="cd00303">
    <property type="entry name" value="retropepsin_like"/>
    <property type="match status" value="1"/>
</dbReference>